<evidence type="ECO:0000256" key="2">
    <source>
        <dbReference type="ARBA" id="ARBA00008466"/>
    </source>
</evidence>
<comment type="similarity">
    <text evidence="2">Belongs to the eukaryotic AdoMetDC family.</text>
</comment>
<evidence type="ECO:0000256" key="3">
    <source>
        <dbReference type="ARBA" id="ARBA00022813"/>
    </source>
</evidence>
<keyword evidence="5" id="KW-0620">Polyamine biosynthesis</keyword>
<sequence length="272" mass="30420">MIRPPERASGDWISSRCGAVHCKYFDSYVLSESSLFVYPTKVIIKTCGPLSCSNPSVHWWTMVLRWASLYVGASIMNSKSCYKWHVFTACDEGCTVSTVDMHAGDLYTVEICMTELDRVLAKKFFRRFNDGKTGDSAGREMTEVTGIRGINTNALICDYAFDPCGYSMNGIDENRYSTVHVTPEDGFSYASFECVGSIYDDKEEILDVLKKVVKIFRPGALSVSMTCATGHQVWRGMSKAIEPLGLRLRSFAADEFPNAGNVIFQSFIARRK</sequence>
<comment type="caution">
    <text evidence="6">The sequence shown here is derived from an EMBL/GenBank/DDBJ whole genome shotgun (WGS) entry which is preliminary data.</text>
</comment>
<dbReference type="Pfam" id="PF01536">
    <property type="entry name" value="SAM_decarbox"/>
    <property type="match status" value="2"/>
</dbReference>
<evidence type="ECO:0000256" key="4">
    <source>
        <dbReference type="ARBA" id="ARBA00023066"/>
    </source>
</evidence>
<accession>A0AAW2VXX5</accession>
<dbReference type="GO" id="GO:0006597">
    <property type="term" value="P:spermine biosynthetic process"/>
    <property type="evidence" value="ECO:0007669"/>
    <property type="project" value="TreeGrafter"/>
</dbReference>
<dbReference type="PANTHER" id="PTHR11570">
    <property type="entry name" value="S-ADENOSYLMETHIONINE DECARBOXYLASE"/>
    <property type="match status" value="1"/>
</dbReference>
<proteinExistence type="inferred from homology"/>
<evidence type="ECO:0000256" key="5">
    <source>
        <dbReference type="ARBA" id="ARBA00023115"/>
    </source>
</evidence>
<dbReference type="GO" id="GO:0005829">
    <property type="term" value="C:cytosol"/>
    <property type="evidence" value="ECO:0007669"/>
    <property type="project" value="TreeGrafter"/>
</dbReference>
<reference evidence="6" key="2">
    <citation type="journal article" date="2024" name="Plant">
        <title>Genomic evolution and insights into agronomic trait innovations of Sesamum species.</title>
        <authorList>
            <person name="Miao H."/>
            <person name="Wang L."/>
            <person name="Qu L."/>
            <person name="Liu H."/>
            <person name="Sun Y."/>
            <person name="Le M."/>
            <person name="Wang Q."/>
            <person name="Wei S."/>
            <person name="Zheng Y."/>
            <person name="Lin W."/>
            <person name="Duan Y."/>
            <person name="Cao H."/>
            <person name="Xiong S."/>
            <person name="Wang X."/>
            <person name="Wei L."/>
            <person name="Li C."/>
            <person name="Ma Q."/>
            <person name="Ju M."/>
            <person name="Zhao R."/>
            <person name="Li G."/>
            <person name="Mu C."/>
            <person name="Tian Q."/>
            <person name="Mei H."/>
            <person name="Zhang T."/>
            <person name="Gao T."/>
            <person name="Zhang H."/>
        </authorList>
    </citation>
    <scope>NUCLEOTIDE SEQUENCE</scope>
    <source>
        <strain evidence="6">KEN1</strain>
    </source>
</reference>
<dbReference type="AlphaFoldDB" id="A0AAW2VXX5"/>
<dbReference type="SUPFAM" id="SSF56276">
    <property type="entry name" value="S-adenosylmethionine decarboxylase"/>
    <property type="match status" value="1"/>
</dbReference>
<dbReference type="PANTHER" id="PTHR11570:SF38">
    <property type="entry name" value="S-ADENOSYLMETHIONINE DECARBOXYLASE PROENZYME 4"/>
    <property type="match status" value="1"/>
</dbReference>
<evidence type="ECO:0000256" key="1">
    <source>
        <dbReference type="ARBA" id="ARBA00004911"/>
    </source>
</evidence>
<keyword evidence="4" id="KW-0745">Spermidine biosynthesis</keyword>
<protein>
    <submittedName>
        <fullName evidence="6">S-adenosylmethionine decarboxylase proenzyme 4</fullName>
    </submittedName>
</protein>
<dbReference type="PROSITE" id="PS01336">
    <property type="entry name" value="ADOMETDC"/>
    <property type="match status" value="1"/>
</dbReference>
<keyword evidence="3" id="KW-0068">Autocatalytic cleavage</keyword>
<dbReference type="InterPro" id="IPR018166">
    <property type="entry name" value="S-AdoMet_deCO2ase_CS"/>
</dbReference>
<dbReference type="GO" id="GO:0004014">
    <property type="term" value="F:adenosylmethionine decarboxylase activity"/>
    <property type="evidence" value="ECO:0007669"/>
    <property type="project" value="InterPro"/>
</dbReference>
<dbReference type="Gene3D" id="3.60.90.10">
    <property type="entry name" value="S-adenosylmethionine decarboxylase"/>
    <property type="match status" value="2"/>
</dbReference>
<dbReference type="InterPro" id="IPR016067">
    <property type="entry name" value="S-AdoMet_deCO2ase_core"/>
</dbReference>
<reference evidence="6" key="1">
    <citation type="submission" date="2020-06" db="EMBL/GenBank/DDBJ databases">
        <authorList>
            <person name="Li T."/>
            <person name="Hu X."/>
            <person name="Zhang T."/>
            <person name="Song X."/>
            <person name="Zhang H."/>
            <person name="Dai N."/>
            <person name="Sheng W."/>
            <person name="Hou X."/>
            <person name="Wei L."/>
        </authorList>
    </citation>
    <scope>NUCLEOTIDE SEQUENCE</scope>
    <source>
        <strain evidence="6">KEN1</strain>
        <tissue evidence="6">Leaf</tissue>
    </source>
</reference>
<dbReference type="EMBL" id="JACGWN010000009">
    <property type="protein sequence ID" value="KAL0434509.1"/>
    <property type="molecule type" value="Genomic_DNA"/>
</dbReference>
<name>A0AAW2VXX5_9LAMI</name>
<organism evidence="6">
    <name type="scientific">Sesamum latifolium</name>
    <dbReference type="NCBI Taxonomy" id="2727402"/>
    <lineage>
        <taxon>Eukaryota</taxon>
        <taxon>Viridiplantae</taxon>
        <taxon>Streptophyta</taxon>
        <taxon>Embryophyta</taxon>
        <taxon>Tracheophyta</taxon>
        <taxon>Spermatophyta</taxon>
        <taxon>Magnoliopsida</taxon>
        <taxon>eudicotyledons</taxon>
        <taxon>Gunneridae</taxon>
        <taxon>Pentapetalae</taxon>
        <taxon>asterids</taxon>
        <taxon>lamiids</taxon>
        <taxon>Lamiales</taxon>
        <taxon>Pedaliaceae</taxon>
        <taxon>Sesamum</taxon>
    </lineage>
</organism>
<evidence type="ECO:0000313" key="6">
    <source>
        <dbReference type="EMBL" id="KAL0434509.1"/>
    </source>
</evidence>
<comment type="pathway">
    <text evidence="1">Amine and polyamine biosynthesis; S-adenosylmethioninamine biosynthesis; S-adenosylmethioninamine from S-adenosyl-L-methionine: step 1/1.</text>
</comment>
<dbReference type="InterPro" id="IPR048283">
    <property type="entry name" value="AdoMetDC-like"/>
</dbReference>
<dbReference type="GO" id="GO:0008295">
    <property type="term" value="P:spermidine biosynthetic process"/>
    <property type="evidence" value="ECO:0007669"/>
    <property type="project" value="UniProtKB-KW"/>
</dbReference>
<gene>
    <name evidence="6" type="ORF">Slati_2785200</name>
</gene>